<feature type="transmembrane region" description="Helical" evidence="1">
    <location>
        <begin position="141"/>
        <end position="166"/>
    </location>
</feature>
<dbReference type="EMBL" id="BOMV01000071">
    <property type="protein sequence ID" value="GIE99204.1"/>
    <property type="molecule type" value="Genomic_DNA"/>
</dbReference>
<feature type="transmembrane region" description="Helical" evidence="1">
    <location>
        <begin position="187"/>
        <end position="206"/>
    </location>
</feature>
<keyword evidence="1" id="KW-0472">Membrane</keyword>
<organism evidence="2 3">
    <name type="scientific">Paractinoplanes rishiriensis</name>
    <dbReference type="NCBI Taxonomy" id="1050105"/>
    <lineage>
        <taxon>Bacteria</taxon>
        <taxon>Bacillati</taxon>
        <taxon>Actinomycetota</taxon>
        <taxon>Actinomycetes</taxon>
        <taxon>Micromonosporales</taxon>
        <taxon>Micromonosporaceae</taxon>
        <taxon>Paractinoplanes</taxon>
    </lineage>
</organism>
<keyword evidence="1" id="KW-0812">Transmembrane</keyword>
<name>A0A919MXY8_9ACTN</name>
<gene>
    <name evidence="2" type="ORF">Ari01nite_66690</name>
</gene>
<comment type="caution">
    <text evidence="2">The sequence shown here is derived from an EMBL/GenBank/DDBJ whole genome shotgun (WGS) entry which is preliminary data.</text>
</comment>
<protein>
    <recommendedName>
        <fullName evidence="4">DUF4184 family protein</fullName>
    </recommendedName>
</protein>
<feature type="transmembrane region" description="Helical" evidence="1">
    <location>
        <begin position="25"/>
        <end position="45"/>
    </location>
</feature>
<proteinExistence type="predicted"/>
<evidence type="ECO:0000256" key="1">
    <source>
        <dbReference type="SAM" id="Phobius"/>
    </source>
</evidence>
<accession>A0A919MXY8</accession>
<evidence type="ECO:0008006" key="4">
    <source>
        <dbReference type="Google" id="ProtNLM"/>
    </source>
</evidence>
<feature type="transmembrane region" description="Helical" evidence="1">
    <location>
        <begin position="104"/>
        <end position="121"/>
    </location>
</feature>
<dbReference type="InterPro" id="IPR025238">
    <property type="entry name" value="DUF4184"/>
</dbReference>
<dbReference type="AlphaFoldDB" id="A0A919MXY8"/>
<evidence type="ECO:0000313" key="3">
    <source>
        <dbReference type="Proteomes" id="UP000636960"/>
    </source>
</evidence>
<keyword evidence="1" id="KW-1133">Transmembrane helix</keyword>
<feature type="transmembrane region" description="Helical" evidence="1">
    <location>
        <begin position="212"/>
        <end position="233"/>
    </location>
</feature>
<reference evidence="2" key="1">
    <citation type="submission" date="2021-01" db="EMBL/GenBank/DDBJ databases">
        <title>Whole genome shotgun sequence of Actinoplanes rishiriensis NBRC 108556.</title>
        <authorList>
            <person name="Komaki H."/>
            <person name="Tamura T."/>
        </authorList>
    </citation>
    <scope>NUCLEOTIDE SEQUENCE</scope>
    <source>
        <strain evidence="2">NBRC 108556</strain>
    </source>
</reference>
<keyword evidence="3" id="KW-1185">Reference proteome</keyword>
<evidence type="ECO:0000313" key="2">
    <source>
        <dbReference type="EMBL" id="GIE99204.1"/>
    </source>
</evidence>
<sequence length="255" mass="27954">MPLTLPTHPTAVVPLKLWRPRWFDGVALVVGAVAPDVGYVTYGITGETVRTHNLLALLWWSLPVTFVAARLVRWAAPAVAANLPDAGVLRLRDYGVLGSVRHPWYVTAISALLGAFSHLAWDWFTHPGYFPSLQSEVLPGWPWWGVLSDASNLAGFAGGTLLLLHVGRYRLLRKWHGPPARRRRQPVRFWTVVAVALGTGVTLVLARPVDWMAGQAIRVMLVAAVAVLCAAGVTRLTDRQLGAHAPNRVRQAEPQ</sequence>
<dbReference type="RefSeq" id="WP_203786214.1">
    <property type="nucleotide sequence ID" value="NZ_BOMV01000071.1"/>
</dbReference>
<dbReference type="Proteomes" id="UP000636960">
    <property type="component" value="Unassembled WGS sequence"/>
</dbReference>
<dbReference type="Pfam" id="PF13803">
    <property type="entry name" value="DUF4184"/>
    <property type="match status" value="1"/>
</dbReference>